<feature type="compositionally biased region" description="Acidic residues" evidence="5">
    <location>
        <begin position="476"/>
        <end position="485"/>
    </location>
</feature>
<feature type="transmembrane region" description="Helical" evidence="6">
    <location>
        <begin position="274"/>
        <end position="295"/>
    </location>
</feature>
<evidence type="ECO:0000256" key="6">
    <source>
        <dbReference type="SAM" id="Phobius"/>
    </source>
</evidence>
<evidence type="ECO:0008006" key="9">
    <source>
        <dbReference type="Google" id="ProtNLM"/>
    </source>
</evidence>
<dbReference type="EMBL" id="KV918978">
    <property type="protein sequence ID" value="OSX73820.1"/>
    <property type="molecule type" value="Genomic_DNA"/>
</dbReference>
<protein>
    <recommendedName>
        <fullName evidence="9">Magnesium transporter</fullName>
    </recommendedName>
</protein>
<feature type="compositionally biased region" description="Basic and acidic residues" evidence="5">
    <location>
        <begin position="491"/>
        <end position="504"/>
    </location>
</feature>
<evidence type="ECO:0000256" key="1">
    <source>
        <dbReference type="ARBA" id="ARBA00004141"/>
    </source>
</evidence>
<dbReference type="OrthoDB" id="165382at2759"/>
<name>A0A1X6NZ72_PORUM</name>
<feature type="transmembrane region" description="Helical" evidence="6">
    <location>
        <begin position="20"/>
        <end position="42"/>
    </location>
</feature>
<keyword evidence="2 6" id="KW-0812">Transmembrane</keyword>
<feature type="compositionally biased region" description="Polar residues" evidence="5">
    <location>
        <begin position="365"/>
        <end position="374"/>
    </location>
</feature>
<organism evidence="7 8">
    <name type="scientific">Porphyra umbilicalis</name>
    <name type="common">Purple laver</name>
    <name type="synonym">Red alga</name>
    <dbReference type="NCBI Taxonomy" id="2786"/>
    <lineage>
        <taxon>Eukaryota</taxon>
        <taxon>Rhodophyta</taxon>
        <taxon>Bangiophyceae</taxon>
        <taxon>Bangiales</taxon>
        <taxon>Bangiaceae</taxon>
        <taxon>Porphyra</taxon>
    </lineage>
</organism>
<dbReference type="PANTHER" id="PTHR12570">
    <property type="match status" value="1"/>
</dbReference>
<comment type="subcellular location">
    <subcellularLocation>
        <location evidence="1">Membrane</location>
        <topology evidence="1">Multi-pass membrane protein</topology>
    </subcellularLocation>
</comment>
<feature type="transmembrane region" description="Helical" evidence="6">
    <location>
        <begin position="62"/>
        <end position="80"/>
    </location>
</feature>
<evidence type="ECO:0000256" key="4">
    <source>
        <dbReference type="ARBA" id="ARBA00023136"/>
    </source>
</evidence>
<evidence type="ECO:0000256" key="3">
    <source>
        <dbReference type="ARBA" id="ARBA00022989"/>
    </source>
</evidence>
<dbReference type="Proteomes" id="UP000218209">
    <property type="component" value="Unassembled WGS sequence"/>
</dbReference>
<proteinExistence type="predicted"/>
<dbReference type="AlphaFoldDB" id="A0A1X6NZ72"/>
<evidence type="ECO:0000313" key="7">
    <source>
        <dbReference type="EMBL" id="OSX73820.1"/>
    </source>
</evidence>
<dbReference type="GO" id="GO:0016020">
    <property type="term" value="C:membrane"/>
    <property type="evidence" value="ECO:0007669"/>
    <property type="project" value="UniProtKB-SubCell"/>
</dbReference>
<dbReference type="Gene3D" id="1.10.3730.20">
    <property type="match status" value="1"/>
</dbReference>
<dbReference type="SUPFAM" id="SSF103481">
    <property type="entry name" value="Multidrug resistance efflux transporter EmrE"/>
    <property type="match status" value="1"/>
</dbReference>
<feature type="transmembrane region" description="Helical" evidence="6">
    <location>
        <begin position="114"/>
        <end position="132"/>
    </location>
</feature>
<evidence type="ECO:0000256" key="2">
    <source>
        <dbReference type="ARBA" id="ARBA00022692"/>
    </source>
</evidence>
<feature type="region of interest" description="Disordered" evidence="5">
    <location>
        <begin position="386"/>
        <end position="405"/>
    </location>
</feature>
<keyword evidence="8" id="KW-1185">Reference proteome</keyword>
<gene>
    <name evidence="7" type="ORF">BU14_0326s0015</name>
</gene>
<keyword evidence="4 6" id="KW-0472">Membrane</keyword>
<evidence type="ECO:0000313" key="8">
    <source>
        <dbReference type="Proteomes" id="UP000218209"/>
    </source>
</evidence>
<dbReference type="GO" id="GO:0015095">
    <property type="term" value="F:magnesium ion transmembrane transporter activity"/>
    <property type="evidence" value="ECO:0007669"/>
    <property type="project" value="InterPro"/>
</dbReference>
<feature type="transmembrane region" description="Helical" evidence="6">
    <location>
        <begin position="152"/>
        <end position="175"/>
    </location>
</feature>
<dbReference type="InterPro" id="IPR008521">
    <property type="entry name" value="Mg_trans_NIPA"/>
</dbReference>
<feature type="region of interest" description="Disordered" evidence="5">
    <location>
        <begin position="425"/>
        <end position="504"/>
    </location>
</feature>
<sequence length="504" mass="53241">MLSFNPFANLGWEVGGSWPGILLLLVGCVSANLGTNIMKLAINKRLAEPSDQRKRLSRTPQWLGGFAMFVVGTCLNFAAFKYAAQSLLSGLSSVQFLSQVLFSHFVLNEKVHSSSLAGVGAIIAGCILLVTFGTKTSRNYGPEELAALYGRSSYVCYLIMAAVLSVASWLGYGWLKGRIVRASNAESFNISLTTLRERQLLAAMYSVRSALWGSQAVLLAKSLSMLLTQALHPSEAYGNPVFQYQTWFILAGFAAAATFWVVRLNHGLRLFEAVFFVPMMQVCWILLATVSGGIYFQEFNDWGSKQVAAYVLGFAVILGGVGLLCPSDEAQPLNTAEVLYDIVADDNADGTPRSPRWLAHPAAAATTSPRSGMMSSPIAGAGGDIELGGVPASGRTNGDGAAAASVSPLPVGAAAAVAPRRRGMGNGAASAVASPPMSPPPRERPAGLPTSPRPWPSAASRRLPVSVAGAGGGGLDADEEEEEESFLYTSESRRGSGDEDAVHR</sequence>
<dbReference type="Pfam" id="PF05653">
    <property type="entry name" value="Mg_trans_NIPA"/>
    <property type="match status" value="2"/>
</dbReference>
<dbReference type="InterPro" id="IPR037185">
    <property type="entry name" value="EmrE-like"/>
</dbReference>
<keyword evidence="3 6" id="KW-1133">Transmembrane helix</keyword>
<reference evidence="7 8" key="1">
    <citation type="submission" date="2017-03" db="EMBL/GenBank/DDBJ databases">
        <title>WGS assembly of Porphyra umbilicalis.</title>
        <authorList>
            <person name="Brawley S.H."/>
            <person name="Blouin N.A."/>
            <person name="Ficko-Blean E."/>
            <person name="Wheeler G.L."/>
            <person name="Lohr M."/>
            <person name="Goodson H.V."/>
            <person name="Jenkins J.W."/>
            <person name="Blaby-Haas C.E."/>
            <person name="Helliwell K.E."/>
            <person name="Chan C."/>
            <person name="Marriage T."/>
            <person name="Bhattacharya D."/>
            <person name="Klein A.S."/>
            <person name="Badis Y."/>
            <person name="Brodie J."/>
            <person name="Cao Y."/>
            <person name="Collen J."/>
            <person name="Dittami S.M."/>
            <person name="Gachon C.M."/>
            <person name="Green B.R."/>
            <person name="Karpowicz S."/>
            <person name="Kim J.W."/>
            <person name="Kudahl U."/>
            <person name="Lin S."/>
            <person name="Michel G."/>
            <person name="Mittag M."/>
            <person name="Olson B.J."/>
            <person name="Pangilinan J."/>
            <person name="Peng Y."/>
            <person name="Qiu H."/>
            <person name="Shu S."/>
            <person name="Singer J.T."/>
            <person name="Smith A.G."/>
            <person name="Sprecher B.N."/>
            <person name="Wagner V."/>
            <person name="Wang W."/>
            <person name="Wang Z.-Y."/>
            <person name="Yan J."/>
            <person name="Yarish C."/>
            <person name="Zoeuner-Riek S."/>
            <person name="Zhuang Y."/>
            <person name="Zou Y."/>
            <person name="Lindquist E.A."/>
            <person name="Grimwood J."/>
            <person name="Barry K."/>
            <person name="Rokhsar D.S."/>
            <person name="Schmutz J."/>
            <person name="Stiller J.W."/>
            <person name="Grossman A.R."/>
            <person name="Prochnik S.E."/>
        </authorList>
    </citation>
    <scope>NUCLEOTIDE SEQUENCE [LARGE SCALE GENOMIC DNA]</scope>
    <source>
        <strain evidence="7">4086291</strain>
    </source>
</reference>
<dbReference type="PANTHER" id="PTHR12570:SF9">
    <property type="entry name" value="MAGNESIUM TRANSPORTER NIPA8-RELATED"/>
    <property type="match status" value="1"/>
</dbReference>
<evidence type="ECO:0000256" key="5">
    <source>
        <dbReference type="SAM" id="MobiDB-lite"/>
    </source>
</evidence>
<accession>A0A1X6NZ72</accession>
<feature type="transmembrane region" description="Helical" evidence="6">
    <location>
        <begin position="307"/>
        <end position="325"/>
    </location>
</feature>
<feature type="transmembrane region" description="Helical" evidence="6">
    <location>
        <begin position="244"/>
        <end position="262"/>
    </location>
</feature>
<feature type="region of interest" description="Disordered" evidence="5">
    <location>
        <begin position="351"/>
        <end position="380"/>
    </location>
</feature>